<comment type="similarity">
    <text evidence="1">Belongs to the methyltransferase superfamily.</text>
</comment>
<dbReference type="SUPFAM" id="SSF53335">
    <property type="entry name" value="S-adenosyl-L-methionine-dependent methyltransferases"/>
    <property type="match status" value="1"/>
</dbReference>
<proteinExistence type="inferred from homology"/>
<dbReference type="EMBL" id="LBWA01000027">
    <property type="protein sequence ID" value="KKQ96654.1"/>
    <property type="molecule type" value="Genomic_DNA"/>
</dbReference>
<reference evidence="5 6" key="1">
    <citation type="journal article" date="2015" name="Nature">
        <title>rRNA introns, odd ribosomes, and small enigmatic genomes across a large radiation of phyla.</title>
        <authorList>
            <person name="Brown C.T."/>
            <person name="Hug L.A."/>
            <person name="Thomas B.C."/>
            <person name="Sharon I."/>
            <person name="Castelle C.J."/>
            <person name="Singh A."/>
            <person name="Wilkins M.J."/>
            <person name="Williams K.H."/>
            <person name="Banfield J.F."/>
        </authorList>
    </citation>
    <scope>NUCLEOTIDE SEQUENCE [LARGE SCALE GENOMIC DNA]</scope>
</reference>
<evidence type="ECO:0000313" key="5">
    <source>
        <dbReference type="EMBL" id="KKQ96654.1"/>
    </source>
</evidence>
<sequence>MSKPTNLEFQKIFDHVAQKYDQISNPYTVNKRKEFFAKWAKGQCLEVGAGTGEISLALKQKGFDVVATDISPKMVAEIKKKGVKAIVSDAEKLPFEKNSFNTVIAGEMLYYLDKPEKFITEAYRLLKPKGHLLISSANEEMF</sequence>
<dbReference type="InterPro" id="IPR051052">
    <property type="entry name" value="Diverse_substrate_MTase"/>
</dbReference>
<dbReference type="InterPro" id="IPR029063">
    <property type="entry name" value="SAM-dependent_MTases_sf"/>
</dbReference>
<dbReference type="GO" id="GO:0032259">
    <property type="term" value="P:methylation"/>
    <property type="evidence" value="ECO:0007669"/>
    <property type="project" value="UniProtKB-KW"/>
</dbReference>
<comment type="caution">
    <text evidence="5">The sequence shown here is derived from an EMBL/GenBank/DDBJ whole genome shotgun (WGS) entry which is preliminary data.</text>
</comment>
<dbReference type="PANTHER" id="PTHR44942">
    <property type="entry name" value="METHYLTRANSF_11 DOMAIN-CONTAINING PROTEIN"/>
    <property type="match status" value="1"/>
</dbReference>
<dbReference type="Pfam" id="PF08241">
    <property type="entry name" value="Methyltransf_11"/>
    <property type="match status" value="1"/>
</dbReference>
<evidence type="ECO:0000313" key="6">
    <source>
        <dbReference type="Proteomes" id="UP000034325"/>
    </source>
</evidence>
<protein>
    <submittedName>
        <fullName evidence="5">Methyltransferase type 11</fullName>
    </submittedName>
</protein>
<gene>
    <name evidence="5" type="ORF">UT23_C0027G0003</name>
</gene>
<dbReference type="PANTHER" id="PTHR44942:SF4">
    <property type="entry name" value="METHYLTRANSFERASE TYPE 11 DOMAIN-CONTAINING PROTEIN"/>
    <property type="match status" value="1"/>
</dbReference>
<dbReference type="GO" id="GO:0008757">
    <property type="term" value="F:S-adenosylmethionine-dependent methyltransferase activity"/>
    <property type="evidence" value="ECO:0007669"/>
    <property type="project" value="InterPro"/>
</dbReference>
<keyword evidence="3 5" id="KW-0808">Transferase</keyword>
<evidence type="ECO:0000256" key="1">
    <source>
        <dbReference type="ARBA" id="ARBA00008361"/>
    </source>
</evidence>
<dbReference type="Proteomes" id="UP000034325">
    <property type="component" value="Unassembled WGS sequence"/>
</dbReference>
<dbReference type="Gene3D" id="3.40.50.150">
    <property type="entry name" value="Vaccinia Virus protein VP39"/>
    <property type="match status" value="1"/>
</dbReference>
<evidence type="ECO:0000256" key="3">
    <source>
        <dbReference type="ARBA" id="ARBA00022679"/>
    </source>
</evidence>
<accession>A0A0G0PEU1</accession>
<keyword evidence="2 5" id="KW-0489">Methyltransferase</keyword>
<organism evidence="5 6">
    <name type="scientific">Candidatus Woesebacteria bacterium GW2011_GWA1_39_12</name>
    <dbReference type="NCBI Taxonomy" id="1618549"/>
    <lineage>
        <taxon>Bacteria</taxon>
        <taxon>Candidatus Woeseibacteriota</taxon>
    </lineage>
</organism>
<evidence type="ECO:0000259" key="4">
    <source>
        <dbReference type="Pfam" id="PF08241"/>
    </source>
</evidence>
<dbReference type="CDD" id="cd02440">
    <property type="entry name" value="AdoMet_MTases"/>
    <property type="match status" value="1"/>
</dbReference>
<dbReference type="InterPro" id="IPR013216">
    <property type="entry name" value="Methyltransf_11"/>
</dbReference>
<dbReference type="AlphaFoldDB" id="A0A0G0PEU1"/>
<name>A0A0G0PEU1_9BACT</name>
<feature type="domain" description="Methyltransferase type 11" evidence="4">
    <location>
        <begin position="45"/>
        <end position="134"/>
    </location>
</feature>
<evidence type="ECO:0000256" key="2">
    <source>
        <dbReference type="ARBA" id="ARBA00022603"/>
    </source>
</evidence>